<sequence>MSIIGIARQRTHVIDEIIMMRGGDADIGAEFVTLMRVMLGETFRGRTSVNRPIVWLKRTIDMRLRSYNYCIDSYGRRYGSEELGLPTRFSFTRRLWRRRNITWH</sequence>
<reference evidence="2" key="1">
    <citation type="submission" date="2018-09" db="EMBL/GenBank/DDBJ databases">
        <authorList>
            <person name="Zhu H."/>
        </authorList>
    </citation>
    <scope>NUCLEOTIDE SEQUENCE [LARGE SCALE GENOMIC DNA]</scope>
    <source>
        <strain evidence="2">K1R23-30</strain>
    </source>
</reference>
<protein>
    <submittedName>
        <fullName evidence="1">Uncharacterized protein</fullName>
    </submittedName>
</protein>
<dbReference type="AlphaFoldDB" id="A0A3A3FK71"/>
<name>A0A3A3FK71_9BURK</name>
<comment type="caution">
    <text evidence="1">The sequence shown here is derived from an EMBL/GenBank/DDBJ whole genome shotgun (WGS) entry which is preliminary data.</text>
</comment>
<dbReference type="EMBL" id="QYUO01000002">
    <property type="protein sequence ID" value="RJF95893.1"/>
    <property type="molecule type" value="Genomic_DNA"/>
</dbReference>
<proteinExistence type="predicted"/>
<accession>A0A3A3FK71</accession>
<keyword evidence="2" id="KW-1185">Reference proteome</keyword>
<evidence type="ECO:0000313" key="1">
    <source>
        <dbReference type="EMBL" id="RJF95893.1"/>
    </source>
</evidence>
<dbReference type="Proteomes" id="UP000265955">
    <property type="component" value="Unassembled WGS sequence"/>
</dbReference>
<evidence type="ECO:0000313" key="2">
    <source>
        <dbReference type="Proteomes" id="UP000265955"/>
    </source>
</evidence>
<organism evidence="1 2">
    <name type="scientific">Noviherbaspirillum saxi</name>
    <dbReference type="NCBI Taxonomy" id="2320863"/>
    <lineage>
        <taxon>Bacteria</taxon>
        <taxon>Pseudomonadati</taxon>
        <taxon>Pseudomonadota</taxon>
        <taxon>Betaproteobacteria</taxon>
        <taxon>Burkholderiales</taxon>
        <taxon>Oxalobacteraceae</taxon>
        <taxon>Noviherbaspirillum</taxon>
    </lineage>
</organism>
<gene>
    <name evidence="1" type="ORF">D3871_21275</name>
</gene>